<feature type="domain" description="HP" evidence="6">
    <location>
        <begin position="856"/>
        <end position="921"/>
    </location>
</feature>
<sequence>MSDLVKNMDPAFQGLIQRIGIDIWRIENSRPVPLPKSDHGKFYSGDSYIILKNTSGRGGGYQYDIHFWIGKDTCQDDAKSASVKAVELDTVLGGHAVHHQEIQGFESDRFLSYFKPCFIPLVGGYTSGSENVEENFETRLYVSKGKRVVRLKQVPFARSSLNHDDIFILDTENKIYQFNGANSNIQERAKALDVIQYLMDKYHDGKCDVSVIDDGKLAAESDSGDFWVIFGGFAPISRRNATEDDVVLEISPGKLYSIIDGQVKNCKEGALSKTMLENNKCYLLDCGAKVFVWSGRVTQVEERKTAGQAAETFVNNQNRPKSTHIIRVSQGYETRSFKSNFDAWPTGTVISGGDEGRGKVAALLKKKGDVKGATKNTPLNEEIISLLEKDGKLEIWSIDDNSKTVVPDEEIGKFYSGDCYIILYTYHSSERKEDYFLSFWIGKDSTLDDQTTAFKLTETMHNSLKGRPVLGRFFQGKEPPQFTALFSIIVILKGGNSSGYKKSISENNTEDPTYASDRVALIEISNTSVDSNKAVQVDTVATSLNSNNCFLLQSGSSVFIWNGISSTPEQHQLATKVAEFLKPGVHLKHAKEGAEISSFWFPLGGKQTYSSKKAVQDTTKYPRLFTFSMNKGKLQVSEVFNFSQDDLLTEDTLILNTHAEIFIWLGHSVDSKEKKSAFNIGQDYINLAVSLDGLSPHVPLYKITEGNEPCFFTSYFSWDNRKAAVLFGDSFAKKMSLLFGTTDDHHRSESNDGGPTQRASALAALSSAFNPSSSSSRIGSTKKGGQSSQRAAAVAALSNVLTQEQKKAAEESSLPGEVIKCEDHHEQVVEEDTTCVSENDDSNQVEAKQDTTTSDTGEIVFYSYEQLKVKSTDPVEGINYKEREVHLSDTEFEEVLGMTKLEFYAQPKWKQDMQKKKVDLF</sequence>
<dbReference type="PROSITE" id="PS51089">
    <property type="entry name" value="HP"/>
    <property type="match status" value="1"/>
</dbReference>
<evidence type="ECO:0000256" key="1">
    <source>
        <dbReference type="ARBA" id="ARBA00004245"/>
    </source>
</evidence>
<dbReference type="CDD" id="cd11291">
    <property type="entry name" value="gelsolin_S6_like"/>
    <property type="match status" value="1"/>
</dbReference>
<dbReference type="CDD" id="cd11288">
    <property type="entry name" value="gelsolin_S5_like"/>
    <property type="match status" value="1"/>
</dbReference>
<dbReference type="Pfam" id="PF02209">
    <property type="entry name" value="VHP"/>
    <property type="match status" value="1"/>
</dbReference>
<comment type="caution">
    <text evidence="7">The sequence shown here is derived from an EMBL/GenBank/DDBJ whole genome shotgun (WGS) entry which is preliminary data.</text>
</comment>
<dbReference type="AlphaFoldDB" id="A0A0K9PV89"/>
<evidence type="ECO:0000256" key="5">
    <source>
        <dbReference type="SAM" id="MobiDB-lite"/>
    </source>
</evidence>
<dbReference type="GO" id="GO:0051693">
    <property type="term" value="P:actin filament capping"/>
    <property type="evidence" value="ECO:0007669"/>
    <property type="project" value="UniProtKB-KW"/>
</dbReference>
<dbReference type="GO" id="GO:0005856">
    <property type="term" value="C:cytoskeleton"/>
    <property type="evidence" value="ECO:0007669"/>
    <property type="project" value="UniProtKB-SubCell"/>
</dbReference>
<dbReference type="InterPro" id="IPR036886">
    <property type="entry name" value="Villin_headpiece_dom_sf"/>
</dbReference>
<dbReference type="PANTHER" id="PTHR11977">
    <property type="entry name" value="VILLIN"/>
    <property type="match status" value="1"/>
</dbReference>
<dbReference type="Pfam" id="PF00626">
    <property type="entry name" value="Gelsolin"/>
    <property type="match status" value="5"/>
</dbReference>
<dbReference type="CDD" id="cd11292">
    <property type="entry name" value="gelsolin_S3_like"/>
    <property type="match status" value="1"/>
</dbReference>
<dbReference type="CDD" id="cd11293">
    <property type="entry name" value="gelsolin_S4_like"/>
    <property type="match status" value="1"/>
</dbReference>
<dbReference type="InterPro" id="IPR007123">
    <property type="entry name" value="Gelsolin-like_dom"/>
</dbReference>
<dbReference type="GO" id="GO:0051015">
    <property type="term" value="F:actin filament binding"/>
    <property type="evidence" value="ECO:0007669"/>
    <property type="project" value="InterPro"/>
</dbReference>
<organism evidence="7 8">
    <name type="scientific">Zostera marina</name>
    <name type="common">Eelgrass</name>
    <dbReference type="NCBI Taxonomy" id="29655"/>
    <lineage>
        <taxon>Eukaryota</taxon>
        <taxon>Viridiplantae</taxon>
        <taxon>Streptophyta</taxon>
        <taxon>Embryophyta</taxon>
        <taxon>Tracheophyta</taxon>
        <taxon>Spermatophyta</taxon>
        <taxon>Magnoliopsida</taxon>
        <taxon>Liliopsida</taxon>
        <taxon>Zosteraceae</taxon>
        <taxon>Zostera</taxon>
    </lineage>
</organism>
<keyword evidence="4" id="KW-0206">Cytoskeleton</keyword>
<dbReference type="FunFam" id="3.40.20.10:FF:000001">
    <property type="entry name" value="Gelsolin"/>
    <property type="match status" value="1"/>
</dbReference>
<evidence type="ECO:0000259" key="6">
    <source>
        <dbReference type="PROSITE" id="PS51089"/>
    </source>
</evidence>
<dbReference type="EMBL" id="LFYR01000611">
    <property type="protein sequence ID" value="KMZ72963.1"/>
    <property type="molecule type" value="Genomic_DNA"/>
</dbReference>
<gene>
    <name evidence="7" type="ORF">ZOSMA_156G00110</name>
</gene>
<protein>
    <submittedName>
        <fullName evidence="7">Villin-2</fullName>
    </submittedName>
</protein>
<dbReference type="Gene3D" id="3.40.20.10">
    <property type="entry name" value="Severin"/>
    <property type="match status" value="6"/>
</dbReference>
<evidence type="ECO:0000313" key="8">
    <source>
        <dbReference type="Proteomes" id="UP000036987"/>
    </source>
</evidence>
<evidence type="ECO:0000256" key="3">
    <source>
        <dbReference type="ARBA" id="ARBA00022737"/>
    </source>
</evidence>
<evidence type="ECO:0000256" key="4">
    <source>
        <dbReference type="ARBA" id="ARBA00023212"/>
    </source>
</evidence>
<feature type="region of interest" description="Disordered" evidence="5">
    <location>
        <begin position="768"/>
        <end position="789"/>
    </location>
</feature>
<dbReference type="InterPro" id="IPR003128">
    <property type="entry name" value="Villin_headpiece"/>
</dbReference>
<dbReference type="SMART" id="SM00153">
    <property type="entry name" value="VHP"/>
    <property type="match status" value="1"/>
</dbReference>
<keyword evidence="2" id="KW-0117">Actin capping</keyword>
<dbReference type="Gene3D" id="1.10.950.10">
    <property type="entry name" value="Villin headpiece domain"/>
    <property type="match status" value="1"/>
</dbReference>
<name>A0A0K9PV89_ZOSMR</name>
<dbReference type="OMA" id="TINKMRM"/>
<dbReference type="PANTHER" id="PTHR11977:SF51">
    <property type="entry name" value="PROTEIN FLIGHTLESS-1 HOMOLOG"/>
    <property type="match status" value="1"/>
</dbReference>
<dbReference type="OrthoDB" id="6375767at2759"/>
<accession>A0A0K9PV89</accession>
<proteinExistence type="predicted"/>
<reference evidence="8" key="1">
    <citation type="journal article" date="2016" name="Nature">
        <title>The genome of the seagrass Zostera marina reveals angiosperm adaptation to the sea.</title>
        <authorList>
            <person name="Olsen J.L."/>
            <person name="Rouze P."/>
            <person name="Verhelst B."/>
            <person name="Lin Y.-C."/>
            <person name="Bayer T."/>
            <person name="Collen J."/>
            <person name="Dattolo E."/>
            <person name="De Paoli E."/>
            <person name="Dittami S."/>
            <person name="Maumus F."/>
            <person name="Michel G."/>
            <person name="Kersting A."/>
            <person name="Lauritano C."/>
            <person name="Lohaus R."/>
            <person name="Toepel M."/>
            <person name="Tonon T."/>
            <person name="Vanneste K."/>
            <person name="Amirebrahimi M."/>
            <person name="Brakel J."/>
            <person name="Bostroem C."/>
            <person name="Chovatia M."/>
            <person name="Grimwood J."/>
            <person name="Jenkins J.W."/>
            <person name="Jueterbock A."/>
            <person name="Mraz A."/>
            <person name="Stam W.T."/>
            <person name="Tice H."/>
            <person name="Bornberg-Bauer E."/>
            <person name="Green P.J."/>
            <person name="Pearson G.A."/>
            <person name="Procaccini G."/>
            <person name="Duarte C.M."/>
            <person name="Schmutz J."/>
            <person name="Reusch T.B.H."/>
            <person name="Van de Peer Y."/>
        </authorList>
    </citation>
    <scope>NUCLEOTIDE SEQUENCE [LARGE SCALE GENOMIC DNA]</scope>
    <source>
        <strain evidence="8">cv. Finnish</strain>
    </source>
</reference>
<dbReference type="GO" id="GO:0051014">
    <property type="term" value="P:actin filament severing"/>
    <property type="evidence" value="ECO:0000318"/>
    <property type="project" value="GO_Central"/>
</dbReference>
<dbReference type="SUPFAM" id="SSF55753">
    <property type="entry name" value="Actin depolymerizing proteins"/>
    <property type="match status" value="6"/>
</dbReference>
<keyword evidence="3" id="KW-0677">Repeat</keyword>
<dbReference type="GO" id="GO:0007015">
    <property type="term" value="P:actin filament organization"/>
    <property type="evidence" value="ECO:0007669"/>
    <property type="project" value="UniProtKB-ARBA"/>
</dbReference>
<dbReference type="STRING" id="29655.A0A0K9PV89"/>
<keyword evidence="8" id="KW-1185">Reference proteome</keyword>
<comment type="subcellular location">
    <subcellularLocation>
        <location evidence="1">Cytoplasm</location>
        <location evidence="1">Cytoskeleton</location>
    </subcellularLocation>
</comment>
<dbReference type="InterPro" id="IPR007122">
    <property type="entry name" value="Villin/Gelsolin"/>
</dbReference>
<dbReference type="SMART" id="SM00262">
    <property type="entry name" value="GEL"/>
    <property type="match status" value="6"/>
</dbReference>
<evidence type="ECO:0000313" key="7">
    <source>
        <dbReference type="EMBL" id="KMZ72963.1"/>
    </source>
</evidence>
<dbReference type="SUPFAM" id="SSF47050">
    <property type="entry name" value="VHP, Villin headpiece domain"/>
    <property type="match status" value="1"/>
</dbReference>
<dbReference type="PRINTS" id="PR00597">
    <property type="entry name" value="GELSOLIN"/>
</dbReference>
<dbReference type="CDD" id="cd11289">
    <property type="entry name" value="gelsolin_S2_like"/>
    <property type="match status" value="1"/>
</dbReference>
<dbReference type="FunFam" id="3.40.20.10:FF:000028">
    <property type="entry name" value="Villin-like 1"/>
    <property type="match status" value="1"/>
</dbReference>
<keyword evidence="4" id="KW-0963">Cytoplasm</keyword>
<dbReference type="InterPro" id="IPR029006">
    <property type="entry name" value="ADF-H/Gelsolin-like_dom_sf"/>
</dbReference>
<feature type="compositionally biased region" description="Polar residues" evidence="5">
    <location>
        <begin position="777"/>
        <end position="789"/>
    </location>
</feature>
<evidence type="ECO:0000256" key="2">
    <source>
        <dbReference type="ARBA" id="ARBA00022467"/>
    </source>
</evidence>
<dbReference type="Proteomes" id="UP000036987">
    <property type="component" value="Unassembled WGS sequence"/>
</dbReference>
<dbReference type="CDD" id="cd11290">
    <property type="entry name" value="gelsolin_S1_like"/>
    <property type="match status" value="1"/>
</dbReference>